<accession>A0A6C0J0M1</accession>
<reference evidence="11" key="1">
    <citation type="journal article" date="2020" name="Nature">
        <title>Giant virus diversity and host interactions through global metagenomics.</title>
        <authorList>
            <person name="Schulz F."/>
            <person name="Roux S."/>
            <person name="Paez-Espino D."/>
            <person name="Jungbluth S."/>
            <person name="Walsh D.A."/>
            <person name="Denef V.J."/>
            <person name="McMahon K.D."/>
            <person name="Konstantinidis K.T."/>
            <person name="Eloe-Fadrosh E.A."/>
            <person name="Kyrpides N.C."/>
            <person name="Woyke T."/>
        </authorList>
    </citation>
    <scope>NUCLEOTIDE SEQUENCE</scope>
    <source>
        <strain evidence="11">GVMAG-M-3300025138-11</strain>
    </source>
</reference>
<keyword evidence="5" id="KW-0479">Metal-binding</keyword>
<keyword evidence="6" id="KW-0547">Nucleotide-binding</keyword>
<dbReference type="Pfam" id="PF00265">
    <property type="entry name" value="TK"/>
    <property type="match status" value="1"/>
</dbReference>
<evidence type="ECO:0000256" key="5">
    <source>
        <dbReference type="ARBA" id="ARBA00022723"/>
    </source>
</evidence>
<dbReference type="Gene3D" id="3.30.60.20">
    <property type="match status" value="1"/>
</dbReference>
<name>A0A6C0J0M1_9ZZZZ</name>
<evidence type="ECO:0000256" key="7">
    <source>
        <dbReference type="ARBA" id="ARBA00022777"/>
    </source>
</evidence>
<dbReference type="InterPro" id="IPR027417">
    <property type="entry name" value="P-loop_NTPase"/>
</dbReference>
<evidence type="ECO:0000256" key="10">
    <source>
        <dbReference type="ARBA" id="ARBA00048254"/>
    </source>
</evidence>
<evidence type="ECO:0000256" key="1">
    <source>
        <dbReference type="ARBA" id="ARBA00007587"/>
    </source>
</evidence>
<dbReference type="SUPFAM" id="SSF52540">
    <property type="entry name" value="P-loop containing nucleoside triphosphate hydrolases"/>
    <property type="match status" value="1"/>
</dbReference>
<dbReference type="EC" id="2.7.1.21" evidence="2"/>
<dbReference type="PANTHER" id="PTHR11441">
    <property type="entry name" value="THYMIDINE KINASE"/>
    <property type="match status" value="1"/>
</dbReference>
<dbReference type="AlphaFoldDB" id="A0A6C0J0M1"/>
<evidence type="ECO:0000256" key="3">
    <source>
        <dbReference type="ARBA" id="ARBA00022634"/>
    </source>
</evidence>
<dbReference type="InterPro" id="IPR001267">
    <property type="entry name" value="Thymidine_kinase"/>
</dbReference>
<comment type="similarity">
    <text evidence="1">Belongs to the thymidine kinase family.</text>
</comment>
<dbReference type="PANTHER" id="PTHR11441:SF0">
    <property type="entry name" value="THYMIDINE KINASE, CYTOSOLIC"/>
    <property type="match status" value="1"/>
</dbReference>
<dbReference type="EMBL" id="MN740273">
    <property type="protein sequence ID" value="QHT97193.1"/>
    <property type="molecule type" value="Genomic_DNA"/>
</dbReference>
<sequence length="179" mass="20072">MQDTKIEIILGCMMAGKTTEMVRRISRYQAIGKKTLIINSNLDSRTGNSVKTHNNETRKALKTLNLMDIIKTDEYINSDIIGIDEAQFFNDLKEFVLYSETTKSIIISGLDGDSNRQPFGQILECIPLCDSVTKLTALDMISKDGSPAIFSKRIIKDDQQICIGSSESFLAVSRKNYFT</sequence>
<dbReference type="GO" id="GO:0005524">
    <property type="term" value="F:ATP binding"/>
    <property type="evidence" value="ECO:0007669"/>
    <property type="project" value="UniProtKB-KW"/>
</dbReference>
<protein>
    <recommendedName>
        <fullName evidence="2">thymidine kinase</fullName>
        <ecNumber evidence="2">2.7.1.21</ecNumber>
    </recommendedName>
</protein>
<evidence type="ECO:0000256" key="6">
    <source>
        <dbReference type="ARBA" id="ARBA00022741"/>
    </source>
</evidence>
<dbReference type="Gene3D" id="3.40.50.300">
    <property type="entry name" value="P-loop containing nucleotide triphosphate hydrolases"/>
    <property type="match status" value="1"/>
</dbReference>
<dbReference type="FunFam" id="3.40.50.300:FF:000948">
    <property type="entry name" value="Thymidine kinase"/>
    <property type="match status" value="1"/>
</dbReference>
<evidence type="ECO:0000256" key="8">
    <source>
        <dbReference type="ARBA" id="ARBA00022833"/>
    </source>
</evidence>
<dbReference type="GO" id="GO:0004797">
    <property type="term" value="F:thymidine kinase activity"/>
    <property type="evidence" value="ECO:0007669"/>
    <property type="project" value="UniProtKB-EC"/>
</dbReference>
<dbReference type="PIRSF" id="PIRSF035805">
    <property type="entry name" value="TK_cell"/>
    <property type="match status" value="1"/>
</dbReference>
<proteinExistence type="inferred from homology"/>
<keyword evidence="4" id="KW-0808">Transferase</keyword>
<evidence type="ECO:0000313" key="11">
    <source>
        <dbReference type="EMBL" id="QHT97193.1"/>
    </source>
</evidence>
<keyword evidence="3" id="KW-0237">DNA synthesis</keyword>
<keyword evidence="8" id="KW-0862">Zinc</keyword>
<comment type="catalytic activity">
    <reaction evidence="10">
        <text>thymidine + ATP = dTMP + ADP + H(+)</text>
        <dbReference type="Rhea" id="RHEA:19129"/>
        <dbReference type="ChEBI" id="CHEBI:15378"/>
        <dbReference type="ChEBI" id="CHEBI:17748"/>
        <dbReference type="ChEBI" id="CHEBI:30616"/>
        <dbReference type="ChEBI" id="CHEBI:63528"/>
        <dbReference type="ChEBI" id="CHEBI:456216"/>
        <dbReference type="EC" id="2.7.1.21"/>
    </reaction>
</comment>
<organism evidence="11">
    <name type="scientific">viral metagenome</name>
    <dbReference type="NCBI Taxonomy" id="1070528"/>
    <lineage>
        <taxon>unclassified sequences</taxon>
        <taxon>metagenomes</taxon>
        <taxon>organismal metagenomes</taxon>
    </lineage>
</organism>
<keyword evidence="7" id="KW-0418">Kinase</keyword>
<keyword evidence="9" id="KW-0067">ATP-binding</keyword>
<evidence type="ECO:0000256" key="9">
    <source>
        <dbReference type="ARBA" id="ARBA00022840"/>
    </source>
</evidence>
<dbReference type="GO" id="GO:0046872">
    <property type="term" value="F:metal ion binding"/>
    <property type="evidence" value="ECO:0007669"/>
    <property type="project" value="UniProtKB-KW"/>
</dbReference>
<dbReference type="GO" id="GO:0071897">
    <property type="term" value="P:DNA biosynthetic process"/>
    <property type="evidence" value="ECO:0007669"/>
    <property type="project" value="UniProtKB-KW"/>
</dbReference>
<evidence type="ECO:0000256" key="2">
    <source>
        <dbReference type="ARBA" id="ARBA00012118"/>
    </source>
</evidence>
<evidence type="ECO:0000256" key="4">
    <source>
        <dbReference type="ARBA" id="ARBA00022679"/>
    </source>
</evidence>
<dbReference type="GO" id="GO:0046104">
    <property type="term" value="P:thymidine metabolic process"/>
    <property type="evidence" value="ECO:0007669"/>
    <property type="project" value="TreeGrafter"/>
</dbReference>